<evidence type="ECO:0000256" key="1">
    <source>
        <dbReference type="SAM" id="MobiDB-lite"/>
    </source>
</evidence>
<dbReference type="Pfam" id="PF00496">
    <property type="entry name" value="SBP_bac_5"/>
    <property type="match status" value="1"/>
</dbReference>
<feature type="chain" id="PRO_5012902038" description="Solute-binding protein family 5 domain-containing protein" evidence="2">
    <location>
        <begin position="24"/>
        <end position="600"/>
    </location>
</feature>
<dbReference type="AlphaFoldDB" id="A0A2A6RGQ2"/>
<accession>A0A2A6RGQ2</accession>
<dbReference type="SUPFAM" id="SSF53850">
    <property type="entry name" value="Periplasmic binding protein-like II"/>
    <property type="match status" value="1"/>
</dbReference>
<dbReference type="InterPro" id="IPR030678">
    <property type="entry name" value="Peptide/Ni-bd"/>
</dbReference>
<keyword evidence="5" id="KW-1185">Reference proteome</keyword>
<name>A0A2A6RGQ2_9CHLR</name>
<evidence type="ECO:0000256" key="2">
    <source>
        <dbReference type="SAM" id="SignalP"/>
    </source>
</evidence>
<sequence length="600" mass="66368">MIWLPLLVILAIIVAACSSPPPAQVEPEPVAEAPDPPAEPSAEEPTAAPEPVARGRGAGDLLRILYWQAPTILNAHLGVGTKDFDASRLILEPLASVDANGELVPLLVEEIPTLENGGIAEDLTSITWKLRQDVKWSDGTDFTAADVVFTYEYCADIETACTTSAYIQGIDTVEALDDYTVKITWVAPTFEQYKSFTSTNGRIIQKAQFANCIGAAASTEAECQAANLAPIGTGPYKLVDFRVGDVVIYEINEYFREPDKPFFQRVELKGGGDAPSAARAVFQTGDVDWAWNLQVEASILQQMVNQGGQGVLVTYNTANVERLVLNFTNTDPALGDERGQLSQPHPFLTDLNVRRALALAIDRQMISEQLYGPTGFPTCTLLWYYPFATSIEDFFDDCAQDIDEANRLLDEAGWERGADGVRVKDGVRLSLLFQTSVNTLRQKTQELIKADWEAIGVETELKSVDASVFFGSDVGNPDNISKFFADVQMYTTGAPEPDPESHICQWVSTRAAQRENYWRGQNNMRWQNAEYDALCEQLNASINPEERFDLIMQLDAVLRRELPQIPLVGRPRASGASNDLKGYAPSGWESELWDVMNWYK</sequence>
<dbReference type="EMBL" id="NQWI01000090">
    <property type="protein sequence ID" value="PDW02066.1"/>
    <property type="molecule type" value="Genomic_DNA"/>
</dbReference>
<comment type="caution">
    <text evidence="4">The sequence shown here is derived from an EMBL/GenBank/DDBJ whole genome shotgun (WGS) entry which is preliminary data.</text>
</comment>
<dbReference type="InterPro" id="IPR039424">
    <property type="entry name" value="SBP_5"/>
</dbReference>
<dbReference type="OrthoDB" id="137511at2"/>
<feature type="region of interest" description="Disordered" evidence="1">
    <location>
        <begin position="23"/>
        <end position="53"/>
    </location>
</feature>
<feature type="domain" description="Solute-binding protein family 5" evidence="3">
    <location>
        <begin position="103"/>
        <end position="510"/>
    </location>
</feature>
<keyword evidence="2" id="KW-0732">Signal</keyword>
<dbReference type="GO" id="GO:1904680">
    <property type="term" value="F:peptide transmembrane transporter activity"/>
    <property type="evidence" value="ECO:0007669"/>
    <property type="project" value="TreeGrafter"/>
</dbReference>
<feature type="compositionally biased region" description="Low complexity" evidence="1">
    <location>
        <begin position="43"/>
        <end position="52"/>
    </location>
</feature>
<protein>
    <recommendedName>
        <fullName evidence="3">Solute-binding protein family 5 domain-containing protein</fullName>
    </recommendedName>
</protein>
<dbReference type="PANTHER" id="PTHR30290">
    <property type="entry name" value="PERIPLASMIC BINDING COMPONENT OF ABC TRANSPORTER"/>
    <property type="match status" value="1"/>
</dbReference>
<dbReference type="PIRSF" id="PIRSF002741">
    <property type="entry name" value="MppA"/>
    <property type="match status" value="1"/>
</dbReference>
<dbReference type="InterPro" id="IPR000914">
    <property type="entry name" value="SBP_5_dom"/>
</dbReference>
<dbReference type="CDD" id="cd08513">
    <property type="entry name" value="PBP2_thermophilic_Hb8_like"/>
    <property type="match status" value="1"/>
</dbReference>
<evidence type="ECO:0000259" key="3">
    <source>
        <dbReference type="Pfam" id="PF00496"/>
    </source>
</evidence>
<dbReference type="Gene3D" id="3.10.105.10">
    <property type="entry name" value="Dipeptide-binding Protein, Domain 3"/>
    <property type="match status" value="1"/>
</dbReference>
<organism evidence="4 5">
    <name type="scientific">Candidatus Viridilinea mediisalina</name>
    <dbReference type="NCBI Taxonomy" id="2024553"/>
    <lineage>
        <taxon>Bacteria</taxon>
        <taxon>Bacillati</taxon>
        <taxon>Chloroflexota</taxon>
        <taxon>Chloroflexia</taxon>
        <taxon>Chloroflexales</taxon>
        <taxon>Chloroflexineae</taxon>
        <taxon>Oscillochloridaceae</taxon>
        <taxon>Candidatus Viridilinea</taxon>
    </lineage>
</organism>
<dbReference type="PANTHER" id="PTHR30290:SF65">
    <property type="entry name" value="MONOACYL PHOSPHATIDYLINOSITOL TETRAMANNOSIDE-BINDING PROTEIN LPQW-RELATED"/>
    <property type="match status" value="1"/>
</dbReference>
<reference evidence="5" key="1">
    <citation type="submission" date="2017-08" db="EMBL/GenBank/DDBJ databases">
        <authorList>
            <person name="Grouzdev D.S."/>
            <person name="Gaisin V.A."/>
            <person name="Rysina M.S."/>
            <person name="Gorlenko V.M."/>
        </authorList>
    </citation>
    <scope>NUCLEOTIDE SEQUENCE [LARGE SCALE GENOMIC DNA]</scope>
    <source>
        <strain evidence="5">Kir15-3F</strain>
    </source>
</reference>
<dbReference type="GO" id="GO:0042597">
    <property type="term" value="C:periplasmic space"/>
    <property type="evidence" value="ECO:0007669"/>
    <property type="project" value="UniProtKB-ARBA"/>
</dbReference>
<gene>
    <name evidence="4" type="ORF">CJ255_15890</name>
</gene>
<dbReference type="Proteomes" id="UP000220527">
    <property type="component" value="Unassembled WGS sequence"/>
</dbReference>
<feature type="signal peptide" evidence="2">
    <location>
        <begin position="1"/>
        <end position="23"/>
    </location>
</feature>
<dbReference type="GO" id="GO:0015833">
    <property type="term" value="P:peptide transport"/>
    <property type="evidence" value="ECO:0007669"/>
    <property type="project" value="TreeGrafter"/>
</dbReference>
<proteinExistence type="predicted"/>
<evidence type="ECO:0000313" key="4">
    <source>
        <dbReference type="EMBL" id="PDW02066.1"/>
    </source>
</evidence>
<evidence type="ECO:0000313" key="5">
    <source>
        <dbReference type="Proteomes" id="UP000220527"/>
    </source>
</evidence>
<dbReference type="Gene3D" id="3.40.190.10">
    <property type="entry name" value="Periplasmic binding protein-like II"/>
    <property type="match status" value="1"/>
</dbReference>
<dbReference type="GO" id="GO:0043190">
    <property type="term" value="C:ATP-binding cassette (ABC) transporter complex"/>
    <property type="evidence" value="ECO:0007669"/>
    <property type="project" value="InterPro"/>
</dbReference>